<accession>A0A6S7IGC8</accession>
<sequence length="641" mass="74175">MPWNCSICDVFAADDLKVLLNHIGRCHRNYPNFHCVCGIDGCVKTYKKYYSWRKQIQKKHNVVDTGDPLDGDMAEPMNIDANNPEEDNEPQRIVLGQKEVYKRRKGTFQATQSNDEAYYISILDSLEQLLNDEFVLEQVENPHTSTDGLIRDYCDGQQFKNHPLFSVDPTALQIMLYYDDLETANPLGSRAGKHKLGGFYYMLGNINPMYRSSMKAIQLLCLCKTVDIKKYGIDAVLEPFMEDLKKVARHTESVATVLEIMRRLNVCFMRNIFCFEPPESYDKHCEEISAFGEYFSKMYGINRRSILNNSRFFHVVGGLPTDVMHDILEGALHYEMKMLKDFIKNEAYLTVDELNNRLSKFDFGYYNDTNKPSPITEKKLSSNDNSLKQHAAQMWCLAIHLPLIIGELIPLDNVKWHLYLKMLEIMSICFSPTISMDQIAYLQVLIEDHHTEFCNVYQECSIIPKMHFMIHMPTIMLSLGPLVRSWCMRYEAKHHYFKKLCTIIGNYTNLPYTLSMRHQHWVCYKMNSSGNHKSSFLEKGIETGAGELNYFEALKGKHNQLQRTTNITKLKWISVHGTRFKVGGVVFIGHDDEEVPRFAVVKDMCVVEESLDNLWLVTEGWTCKSLYLSKVPIATNIRTEN</sequence>
<organism evidence="1 2">
    <name type="scientific">Paramuricea clavata</name>
    <name type="common">Red gorgonian</name>
    <name type="synonym">Violescent sea-whip</name>
    <dbReference type="NCBI Taxonomy" id="317549"/>
    <lineage>
        <taxon>Eukaryota</taxon>
        <taxon>Metazoa</taxon>
        <taxon>Cnidaria</taxon>
        <taxon>Anthozoa</taxon>
        <taxon>Octocorallia</taxon>
        <taxon>Malacalcyonacea</taxon>
        <taxon>Plexauridae</taxon>
        <taxon>Paramuricea</taxon>
    </lineage>
</organism>
<dbReference type="OrthoDB" id="10057306at2759"/>
<dbReference type="PANTHER" id="PTHR31912:SF34">
    <property type="entry name" value="NOTOCHORD-RELATED PROTEIN"/>
    <property type="match status" value="1"/>
</dbReference>
<keyword evidence="2" id="KW-1185">Reference proteome</keyword>
<dbReference type="EMBL" id="CACRXK020009784">
    <property type="protein sequence ID" value="CAB4017954.1"/>
    <property type="molecule type" value="Genomic_DNA"/>
</dbReference>
<reference evidence="1" key="1">
    <citation type="submission" date="2020-04" db="EMBL/GenBank/DDBJ databases">
        <authorList>
            <person name="Alioto T."/>
            <person name="Alioto T."/>
            <person name="Gomez Garrido J."/>
        </authorList>
    </citation>
    <scope>NUCLEOTIDE SEQUENCE</scope>
    <source>
        <strain evidence="1">A484AB</strain>
    </source>
</reference>
<gene>
    <name evidence="1" type="ORF">PACLA_8A044841</name>
</gene>
<dbReference type="PANTHER" id="PTHR31912">
    <property type="entry name" value="IP13529P"/>
    <property type="match status" value="1"/>
</dbReference>
<comment type="caution">
    <text evidence="1">The sequence shown here is derived from an EMBL/GenBank/DDBJ whole genome shotgun (WGS) entry which is preliminary data.</text>
</comment>
<evidence type="ECO:0000313" key="1">
    <source>
        <dbReference type="EMBL" id="CAB4017954.1"/>
    </source>
</evidence>
<protein>
    <submittedName>
        <fullName evidence="1">Uncharacterized protein</fullName>
    </submittedName>
</protein>
<name>A0A6S7IGC8_PARCT</name>
<evidence type="ECO:0000313" key="2">
    <source>
        <dbReference type="Proteomes" id="UP001152795"/>
    </source>
</evidence>
<proteinExistence type="predicted"/>
<dbReference type="AlphaFoldDB" id="A0A6S7IGC8"/>
<dbReference type="Proteomes" id="UP001152795">
    <property type="component" value="Unassembled WGS sequence"/>
</dbReference>